<proteinExistence type="predicted"/>
<accession>A0A917XQE2</accession>
<gene>
    <name evidence="1" type="ORF">GCM10011578_098930</name>
</gene>
<dbReference type="SUPFAM" id="SSF89796">
    <property type="entry name" value="CoA-transferase family III (CaiB/BaiF)"/>
    <property type="match status" value="1"/>
</dbReference>
<dbReference type="Proteomes" id="UP000653411">
    <property type="component" value="Unassembled WGS sequence"/>
</dbReference>
<dbReference type="InterPro" id="IPR003673">
    <property type="entry name" value="CoA-Trfase_fam_III"/>
</dbReference>
<dbReference type="RefSeq" id="WP_189269566.1">
    <property type="nucleotide sequence ID" value="NZ_BMML01000052.1"/>
</dbReference>
<protein>
    <recommendedName>
        <fullName evidence="3">CoA transferase</fullName>
    </recommendedName>
</protein>
<organism evidence="1 2">
    <name type="scientific">Streptomyces fuscichromogenes</name>
    <dbReference type="NCBI Taxonomy" id="1324013"/>
    <lineage>
        <taxon>Bacteria</taxon>
        <taxon>Bacillati</taxon>
        <taxon>Actinomycetota</taxon>
        <taxon>Actinomycetes</taxon>
        <taxon>Kitasatosporales</taxon>
        <taxon>Streptomycetaceae</taxon>
        <taxon>Streptomyces</taxon>
    </lineage>
</organism>
<dbReference type="PANTHER" id="PTHR48228:SF5">
    <property type="entry name" value="ALPHA-METHYLACYL-COA RACEMASE"/>
    <property type="match status" value="1"/>
</dbReference>
<dbReference type="Gene3D" id="3.40.50.10540">
    <property type="entry name" value="Crotonobetainyl-coa:carnitine coa-transferase, domain 1"/>
    <property type="match status" value="1"/>
</dbReference>
<evidence type="ECO:0008006" key="3">
    <source>
        <dbReference type="Google" id="ProtNLM"/>
    </source>
</evidence>
<reference evidence="1" key="1">
    <citation type="journal article" date="2014" name="Int. J. Syst. Evol. Microbiol.">
        <title>Complete genome sequence of Corynebacterium casei LMG S-19264T (=DSM 44701T), isolated from a smear-ripened cheese.</title>
        <authorList>
            <consortium name="US DOE Joint Genome Institute (JGI-PGF)"/>
            <person name="Walter F."/>
            <person name="Albersmeier A."/>
            <person name="Kalinowski J."/>
            <person name="Ruckert C."/>
        </authorList>
    </citation>
    <scope>NUCLEOTIDE SEQUENCE</scope>
    <source>
        <strain evidence="1">CGMCC 4.7110</strain>
    </source>
</reference>
<dbReference type="InterPro" id="IPR023606">
    <property type="entry name" value="CoA-Trfase_III_dom_1_sf"/>
</dbReference>
<dbReference type="EMBL" id="BMML01000052">
    <property type="protein sequence ID" value="GGN46231.1"/>
    <property type="molecule type" value="Genomic_DNA"/>
</dbReference>
<keyword evidence="2" id="KW-1185">Reference proteome</keyword>
<dbReference type="GO" id="GO:0003824">
    <property type="term" value="F:catalytic activity"/>
    <property type="evidence" value="ECO:0007669"/>
    <property type="project" value="InterPro"/>
</dbReference>
<sequence>MTGAGGALTGLHVVQAGDSVAAGFCAKVFAGLGARVTRIVSAQGGTPYGDTQLFLYLDAAKEIRRADQTDGEIAELLAGCDVLLVRDTLLLDWAETVTAFETENTRLVVAEFGDFGDRGPQADWQGGELVWQAAGGLLALLGDPDREPLMLGGHQIAYSTGLLAFTGVMTALAHRDRPGAPGKGQRLRVSGLETVAYLEWKGPVYYQAGGSLIPRGKESGPVVLPCADGHLAFYYRATDWPRVLELFAFDPVLSEERFATQGGRMAEQPELVARLSKITIQRSKYEWYQAAQTLNIPVGYVADTRDLVESPQYRTQEFIDTAPGLPFRFNGRRPAAVGH</sequence>
<reference evidence="1" key="2">
    <citation type="submission" date="2020-09" db="EMBL/GenBank/DDBJ databases">
        <authorList>
            <person name="Sun Q."/>
            <person name="Zhou Y."/>
        </authorList>
    </citation>
    <scope>NUCLEOTIDE SEQUENCE</scope>
    <source>
        <strain evidence="1">CGMCC 4.7110</strain>
    </source>
</reference>
<dbReference type="Pfam" id="PF02515">
    <property type="entry name" value="CoA_transf_3"/>
    <property type="match status" value="1"/>
</dbReference>
<name>A0A917XQE2_9ACTN</name>
<dbReference type="Gene3D" id="3.30.1540.10">
    <property type="entry name" value="formyl-coa transferase, domain 3"/>
    <property type="match status" value="1"/>
</dbReference>
<evidence type="ECO:0000313" key="2">
    <source>
        <dbReference type="Proteomes" id="UP000653411"/>
    </source>
</evidence>
<dbReference type="InterPro" id="IPR050509">
    <property type="entry name" value="CoA-transferase_III"/>
</dbReference>
<evidence type="ECO:0000313" key="1">
    <source>
        <dbReference type="EMBL" id="GGN46231.1"/>
    </source>
</evidence>
<dbReference type="InterPro" id="IPR044855">
    <property type="entry name" value="CoA-Trfase_III_dom3_sf"/>
</dbReference>
<dbReference type="PANTHER" id="PTHR48228">
    <property type="entry name" value="SUCCINYL-COA--D-CITRAMALATE COA-TRANSFERASE"/>
    <property type="match status" value="1"/>
</dbReference>
<dbReference type="AlphaFoldDB" id="A0A917XQE2"/>
<comment type="caution">
    <text evidence="1">The sequence shown here is derived from an EMBL/GenBank/DDBJ whole genome shotgun (WGS) entry which is preliminary data.</text>
</comment>